<feature type="domain" description="Peptidase S9A N-terminal" evidence="12">
    <location>
        <begin position="468"/>
        <end position="874"/>
    </location>
</feature>
<feature type="compositionally biased region" description="Basic residues" evidence="9">
    <location>
        <begin position="190"/>
        <end position="207"/>
    </location>
</feature>
<dbReference type="Gene3D" id="2.130.10.120">
    <property type="entry name" value="Prolyl oligopeptidase, N-terminal domain"/>
    <property type="match status" value="1"/>
</dbReference>
<dbReference type="SUPFAM" id="SSF50993">
    <property type="entry name" value="Peptidase/esterase 'gauge' domain"/>
    <property type="match status" value="1"/>
</dbReference>
<dbReference type="Proteomes" id="UP000035682">
    <property type="component" value="Unplaced"/>
</dbReference>
<evidence type="ECO:0000256" key="6">
    <source>
        <dbReference type="ARBA" id="ARBA00022801"/>
    </source>
</evidence>
<evidence type="ECO:0000259" key="12">
    <source>
        <dbReference type="Pfam" id="PF02897"/>
    </source>
</evidence>
<feature type="compositionally biased region" description="Low complexity" evidence="9">
    <location>
        <begin position="208"/>
        <end position="241"/>
    </location>
</feature>
<dbReference type="Pfam" id="PF00326">
    <property type="entry name" value="Peptidase_S9"/>
    <property type="match status" value="1"/>
</dbReference>
<feature type="compositionally biased region" description="Basic residues" evidence="9">
    <location>
        <begin position="294"/>
        <end position="321"/>
    </location>
</feature>
<keyword evidence="6" id="KW-0378">Hydrolase</keyword>
<evidence type="ECO:0000256" key="4">
    <source>
        <dbReference type="ARBA" id="ARBA00016310"/>
    </source>
</evidence>
<comment type="catalytic activity">
    <reaction evidence="1">
        <text>Hydrolysis of Pro-|-Xaa &gt;&gt; Ala-|-Xaa in oligopeptides.</text>
        <dbReference type="EC" id="3.4.21.26"/>
    </reaction>
</comment>
<reference evidence="15" key="2">
    <citation type="submission" date="2020-12" db="UniProtKB">
        <authorList>
            <consortium name="WormBaseParasite"/>
        </authorList>
    </citation>
    <scope>IDENTIFICATION</scope>
</reference>
<keyword evidence="7" id="KW-0720">Serine protease</keyword>
<dbReference type="EC" id="3.4.21.26" evidence="3"/>
<dbReference type="EMBL" id="LN609528">
    <property type="protein sequence ID" value="CEF63773.1"/>
    <property type="molecule type" value="Genomic_DNA"/>
</dbReference>
<evidence type="ECO:0000313" key="14">
    <source>
        <dbReference type="Proteomes" id="UP000035682"/>
    </source>
</evidence>
<evidence type="ECO:0000256" key="2">
    <source>
        <dbReference type="ARBA" id="ARBA00005228"/>
    </source>
</evidence>
<dbReference type="InterPro" id="IPR001375">
    <property type="entry name" value="Peptidase_S9_cat"/>
</dbReference>
<reference evidence="13 14" key="1">
    <citation type="submission" date="2014-09" db="EMBL/GenBank/DDBJ databases">
        <authorList>
            <person name="Martin A.A."/>
        </authorList>
    </citation>
    <scope>NUCLEOTIDE SEQUENCE</scope>
    <source>
        <strain evidence="14">ED321</strain>
        <strain evidence="13">ED321 Heterogonic</strain>
    </source>
</reference>
<dbReference type="PANTHER" id="PTHR42881">
    <property type="entry name" value="PROLYL ENDOPEPTIDASE"/>
    <property type="match status" value="1"/>
</dbReference>
<feature type="domain" description="Peptidase S9 prolyl oligopeptidase catalytic" evidence="11">
    <location>
        <begin position="962"/>
        <end position="1170"/>
    </location>
</feature>
<dbReference type="OrthoDB" id="248387at2759"/>
<keyword evidence="5" id="KW-0645">Protease</keyword>
<feature type="region of interest" description="Disordered" evidence="9">
    <location>
        <begin position="167"/>
        <end position="435"/>
    </location>
</feature>
<dbReference type="GO" id="GO:0004252">
    <property type="term" value="F:serine-type endopeptidase activity"/>
    <property type="evidence" value="ECO:0007669"/>
    <property type="project" value="UniProtKB-EC"/>
</dbReference>
<dbReference type="InterPro" id="IPR029058">
    <property type="entry name" value="AB_hydrolase_fold"/>
</dbReference>
<feature type="compositionally biased region" description="Basic residues" evidence="9">
    <location>
        <begin position="340"/>
        <end position="357"/>
    </location>
</feature>
<dbReference type="GeneID" id="36376138"/>
<evidence type="ECO:0000313" key="15">
    <source>
        <dbReference type="WBParaSite" id="SRAE_1000203100.1"/>
    </source>
</evidence>
<feature type="chain" id="PRO_5015030512" description="Prolyl endopeptidase" evidence="10">
    <location>
        <begin position="28"/>
        <end position="1175"/>
    </location>
</feature>
<evidence type="ECO:0000256" key="7">
    <source>
        <dbReference type="ARBA" id="ARBA00022825"/>
    </source>
</evidence>
<evidence type="ECO:0000256" key="8">
    <source>
        <dbReference type="ARBA" id="ARBA00029698"/>
    </source>
</evidence>
<protein>
    <recommendedName>
        <fullName evidence="4">Prolyl endopeptidase</fullName>
        <ecNumber evidence="3">3.4.21.26</ecNumber>
    </recommendedName>
    <alternativeName>
        <fullName evidence="8">Post-proline cleaving enzyme</fullName>
    </alternativeName>
</protein>
<feature type="compositionally biased region" description="Basic residues" evidence="9">
    <location>
        <begin position="242"/>
        <end position="259"/>
    </location>
</feature>
<dbReference type="Pfam" id="PF02897">
    <property type="entry name" value="Peptidase_S9_N"/>
    <property type="match status" value="1"/>
</dbReference>
<dbReference type="GO" id="GO:0005829">
    <property type="term" value="C:cytosol"/>
    <property type="evidence" value="ECO:0007669"/>
    <property type="project" value="TreeGrafter"/>
</dbReference>
<feature type="compositionally biased region" description="Low complexity" evidence="9">
    <location>
        <begin position="167"/>
        <end position="189"/>
    </location>
</feature>
<dbReference type="PRINTS" id="PR00862">
    <property type="entry name" value="PROLIGOPTASE"/>
</dbReference>
<dbReference type="SUPFAM" id="SSF53474">
    <property type="entry name" value="alpha/beta-Hydrolases"/>
    <property type="match status" value="1"/>
</dbReference>
<feature type="signal peptide" evidence="10">
    <location>
        <begin position="1"/>
        <end position="27"/>
    </location>
</feature>
<evidence type="ECO:0000313" key="13">
    <source>
        <dbReference type="EMBL" id="CEF63773.1"/>
    </source>
</evidence>
<accession>A0A090L6P9</accession>
<name>A0A090L6P9_STRRB</name>
<evidence type="ECO:0000313" key="16">
    <source>
        <dbReference type="WormBase" id="SRAE_1000203100"/>
    </source>
</evidence>
<keyword evidence="14" id="KW-1185">Reference proteome</keyword>
<dbReference type="RefSeq" id="XP_024502974.1">
    <property type="nucleotide sequence ID" value="XM_024649059.1"/>
</dbReference>
<dbReference type="InterPro" id="IPR023302">
    <property type="entry name" value="Pept_S9A_N"/>
</dbReference>
<proteinExistence type="inferred from homology"/>
<evidence type="ECO:0000256" key="1">
    <source>
        <dbReference type="ARBA" id="ARBA00001070"/>
    </source>
</evidence>
<evidence type="ECO:0000259" key="11">
    <source>
        <dbReference type="Pfam" id="PF00326"/>
    </source>
</evidence>
<evidence type="ECO:0000256" key="10">
    <source>
        <dbReference type="SAM" id="SignalP"/>
    </source>
</evidence>
<dbReference type="GO" id="GO:0070012">
    <property type="term" value="F:oligopeptidase activity"/>
    <property type="evidence" value="ECO:0007669"/>
    <property type="project" value="TreeGrafter"/>
</dbReference>
<dbReference type="WBParaSite" id="SRAE_1000203100.1">
    <property type="protein sequence ID" value="SRAE_1000203100.1"/>
    <property type="gene ID" value="WBGene00258643"/>
</dbReference>
<keyword evidence="10" id="KW-0732">Signal</keyword>
<evidence type="ECO:0000256" key="3">
    <source>
        <dbReference type="ARBA" id="ARBA00011897"/>
    </source>
</evidence>
<dbReference type="GO" id="GO:0006508">
    <property type="term" value="P:proteolysis"/>
    <property type="evidence" value="ECO:0007669"/>
    <property type="project" value="UniProtKB-KW"/>
</dbReference>
<dbReference type="InterPro" id="IPR002470">
    <property type="entry name" value="Peptidase_S9A"/>
</dbReference>
<dbReference type="WormBase" id="SRAE_1000203100">
    <property type="protein sequence ID" value="SRP01792"/>
    <property type="gene ID" value="WBGene00258643"/>
</dbReference>
<evidence type="ECO:0000256" key="5">
    <source>
        <dbReference type="ARBA" id="ARBA00022670"/>
    </source>
</evidence>
<gene>
    <name evidence="13 15 16" type="ORF">SRAE_1000203100</name>
</gene>
<sequence length="1175" mass="136178">MLYKLIYFNFITLLLLIPSVYLKLSKSDPGENTFYEEELENRHEISENEKEGMVDQKIYKKMGEYDVVVVQHYYHYNVDQYRNISGHVDYDLKKKPYKPKSHGGRIYYSIHHHYYYWLVDCQPPHNCKPPYCKPPPCKPHPPCTTLPPPTCEPCPPPTTCEPLETTSRVITPFTTPTNKPTPNGTTSRRTTPRKTTPRKTTPRRTTPKKTTPTEKPTPEETTPIKTTTPEEPTPEVTTPRRTTSRRTTPRRTTPRRTTPKKTTPTEKPTPEETTPIKTTTPEEPTPERTTSRKTTPRRTTPRKTTPRKTTPRKTTPRKTTPRKTTPPEESTPEVTTPRRTTSRRTTPRRTTPRRTTPRKTTPPEEPTPEVTTPRKTTPRKTTPKRTTPTEKPTPEGTTPIKTTPTKKPTTTQKKTTTKKTTPNETTKKTTPSTTTTSFNNCEEIRDFYLGRYESTIVVNVTKYPSPERCEECYKETFDHKVYNRYKYFENLTDERTVKFIDKLNEMSESYLKKSTIRNYLKQKLTTFSTFTKYNSYRKYGEYYYYTVQSSLKNHFVLKRSLEYDGKGETFFDVNLMDPSGRTSLVDYMFSSNNKYMAYLLSVDRKYFNTIRFKYTSGEDMEDVLENVILSKMAFAYDGYGFFYSALVNEDGKIVSDFSSKQIYHSLFYHRMGTLQKEDVLVASYQNEKNMFVNGVVSGDGRYLFVYYFSGIGRSKNMIYYYPLESIKKDQIKGKLNLKNLFTNFDAYYQVVYSDKTYIDVLTTKYTSTGHVIRVKFSEVGKGPSKWKKIIKSHPSMVLQYVKPVGEKYYIAKYLNLFTNVFYIYERNTGKYITELSIEKGRASFVFSSIKTNKFFIKISSLKIPQIIYTGDLSELKNNNQNVTLNIFGHVKIKGITESSFVTEKLMYTSKDGTEVPMLIYYRKGISLNGKNPLILEAFGSYGAGTLPEYNPAVLLFSNHFRGIYAVAAVRGSGDYGEDWHEQGKLHNKHNTFEDFISATEFLIRSNYTRPSKLAIHGVKEGGLLTTVVSRRRPELYGSVVTQIAPLDLLNNDSYTNSPSWRSEFGDLSKRSDFENLLSYSPLHNLQMPNRPIQWPCTLLTGELVNNKVFTTHTLKYVAELYNTLKSGIKHQRNPVFVRISKDRGFHKYVDAEQKVEELVDIFAFIKETLNIKWRY</sequence>
<feature type="compositionally biased region" description="Low complexity" evidence="9">
    <location>
        <begin position="260"/>
        <end position="282"/>
    </location>
</feature>
<evidence type="ECO:0000256" key="9">
    <source>
        <dbReference type="SAM" id="MobiDB-lite"/>
    </source>
</evidence>
<organism evidence="13">
    <name type="scientific">Strongyloides ratti</name>
    <name type="common">Parasitic roundworm</name>
    <dbReference type="NCBI Taxonomy" id="34506"/>
    <lineage>
        <taxon>Eukaryota</taxon>
        <taxon>Metazoa</taxon>
        <taxon>Ecdysozoa</taxon>
        <taxon>Nematoda</taxon>
        <taxon>Chromadorea</taxon>
        <taxon>Rhabditida</taxon>
        <taxon>Tylenchina</taxon>
        <taxon>Panagrolaimomorpha</taxon>
        <taxon>Strongyloidoidea</taxon>
        <taxon>Strongyloididae</taxon>
        <taxon>Strongyloides</taxon>
    </lineage>
</organism>
<dbReference type="InterPro" id="IPR051167">
    <property type="entry name" value="Prolyl_oligopep/macrocyclase"/>
</dbReference>
<dbReference type="AlphaFoldDB" id="A0A090L6P9"/>
<dbReference type="CTD" id="36376138"/>
<dbReference type="PANTHER" id="PTHR42881:SF2">
    <property type="entry name" value="PROLYL ENDOPEPTIDASE"/>
    <property type="match status" value="1"/>
</dbReference>
<feature type="compositionally biased region" description="Low complexity" evidence="9">
    <location>
        <begin position="384"/>
        <end position="435"/>
    </location>
</feature>
<dbReference type="Gene3D" id="3.40.50.1820">
    <property type="entry name" value="alpha/beta hydrolase"/>
    <property type="match status" value="1"/>
</dbReference>
<comment type="similarity">
    <text evidence="2">Belongs to the peptidase S9A family.</text>
</comment>